<organism evidence="1 2">
    <name type="scientific">Draconibacterium aestuarii</name>
    <dbReference type="NCBI Taxonomy" id="2998507"/>
    <lineage>
        <taxon>Bacteria</taxon>
        <taxon>Pseudomonadati</taxon>
        <taxon>Bacteroidota</taxon>
        <taxon>Bacteroidia</taxon>
        <taxon>Marinilabiliales</taxon>
        <taxon>Prolixibacteraceae</taxon>
        <taxon>Draconibacterium</taxon>
    </lineage>
</organism>
<dbReference type="Gene3D" id="3.20.20.140">
    <property type="entry name" value="Metal-dependent hydrolases"/>
    <property type="match status" value="1"/>
</dbReference>
<dbReference type="EMBL" id="JAPOHD010000007">
    <property type="protein sequence ID" value="MCY1719450.1"/>
    <property type="molecule type" value="Genomic_DNA"/>
</dbReference>
<gene>
    <name evidence="1" type="ORF">OU798_03805</name>
</gene>
<name>A0A9X3FAR4_9BACT</name>
<comment type="caution">
    <text evidence="1">The sequence shown here is derived from an EMBL/GenBank/DDBJ whole genome shotgun (WGS) entry which is preliminary data.</text>
</comment>
<sequence>MKFILFHGAYPFGGELASLAKNFRNVYIDLCWLYIISPTYSRRYLHEWLETIPANKIIAFVVIITRPKRFADTCFLPKKLLPVF</sequence>
<dbReference type="AlphaFoldDB" id="A0A9X3FAR4"/>
<evidence type="ECO:0000313" key="1">
    <source>
        <dbReference type="EMBL" id="MCY1719450.1"/>
    </source>
</evidence>
<accession>A0A9X3FAR4</accession>
<reference evidence="1" key="1">
    <citation type="submission" date="2022-11" db="EMBL/GenBank/DDBJ databases">
        <title>Marilongibacter aestuarii gen. nov., sp. nov., isolated from tidal flat sediment.</title>
        <authorList>
            <person name="Jiayan W."/>
        </authorList>
    </citation>
    <scope>NUCLEOTIDE SEQUENCE</scope>
    <source>
        <strain evidence="1">Z1-6</strain>
    </source>
</reference>
<dbReference type="Proteomes" id="UP001145087">
    <property type="component" value="Unassembled WGS sequence"/>
</dbReference>
<dbReference type="SUPFAM" id="SSF51556">
    <property type="entry name" value="Metallo-dependent hydrolases"/>
    <property type="match status" value="1"/>
</dbReference>
<protein>
    <submittedName>
        <fullName evidence="1">Amidohydrolase family protein</fullName>
    </submittedName>
</protein>
<proteinExistence type="predicted"/>
<dbReference type="RefSeq" id="WP_343331787.1">
    <property type="nucleotide sequence ID" value="NZ_JAPOHD010000007.1"/>
</dbReference>
<evidence type="ECO:0000313" key="2">
    <source>
        <dbReference type="Proteomes" id="UP001145087"/>
    </source>
</evidence>
<keyword evidence="2" id="KW-1185">Reference proteome</keyword>
<dbReference type="InterPro" id="IPR032466">
    <property type="entry name" value="Metal_Hydrolase"/>
</dbReference>